<comment type="caution">
    <text evidence="1">The sequence shown here is derived from an EMBL/GenBank/DDBJ whole genome shotgun (WGS) entry which is preliminary data.</text>
</comment>
<proteinExistence type="predicted"/>
<organism evidence="1 2">
    <name type="scientific">Pontibacter ruber</name>
    <dbReference type="NCBI Taxonomy" id="1343895"/>
    <lineage>
        <taxon>Bacteria</taxon>
        <taxon>Pseudomonadati</taxon>
        <taxon>Bacteroidota</taxon>
        <taxon>Cytophagia</taxon>
        <taxon>Cytophagales</taxon>
        <taxon>Hymenobacteraceae</taxon>
        <taxon>Pontibacter</taxon>
    </lineage>
</organism>
<dbReference type="RefSeq" id="WP_250429215.1">
    <property type="nucleotide sequence ID" value="NZ_JALPRR010000002.1"/>
</dbReference>
<name>A0ABW5CTT4_9BACT</name>
<dbReference type="SUPFAM" id="SSF53756">
    <property type="entry name" value="UDP-Glycosyltransferase/glycogen phosphorylase"/>
    <property type="match status" value="1"/>
</dbReference>
<reference evidence="2" key="1">
    <citation type="journal article" date="2019" name="Int. J. Syst. Evol. Microbiol.">
        <title>The Global Catalogue of Microorganisms (GCM) 10K type strain sequencing project: providing services to taxonomists for standard genome sequencing and annotation.</title>
        <authorList>
            <consortium name="The Broad Institute Genomics Platform"/>
            <consortium name="The Broad Institute Genome Sequencing Center for Infectious Disease"/>
            <person name="Wu L."/>
            <person name="Ma J."/>
        </authorList>
    </citation>
    <scope>NUCLEOTIDE SEQUENCE [LARGE SCALE GENOMIC DNA]</scope>
    <source>
        <strain evidence="2">CGMCC 4.1782</strain>
    </source>
</reference>
<dbReference type="EMBL" id="JBHUIM010000001">
    <property type="protein sequence ID" value="MFD2245329.1"/>
    <property type="molecule type" value="Genomic_DNA"/>
</dbReference>
<sequence>MSHDTQEVTPDIWMQHMRRGAFEEAWKHSDLVLRSRAGAPCWHLPRHLQYIWNGKSLEGKRVLVRCYHGLGDTIQFIRYAPLLKAIAAKVIVWAQPPLLPLLETTAGIDELLPLHDGSPDAEYDIDVEVMEMPHIFRTTLPTIPTKIPYLHVEPKPLASDKKQLAVGLVWKAGDWDSRRSIPFSLLSPLAQVQGIKLYILQADAAAAGWQEGTGIHPGKFNLAEYARVVRGLDLLITVDSMPAHLAGALGVPVWTLLHAEADWRWMENRDDSPWYPTMRLFRQEQLDEWEPVIERITAELKQLSNV</sequence>
<protein>
    <submittedName>
        <fullName evidence="1">Glycosyltransferase family 9 protein</fullName>
    </submittedName>
</protein>
<dbReference type="InterPro" id="IPR002201">
    <property type="entry name" value="Glyco_trans_9"/>
</dbReference>
<dbReference type="Pfam" id="PF01075">
    <property type="entry name" value="Glyco_transf_9"/>
    <property type="match status" value="1"/>
</dbReference>
<evidence type="ECO:0000313" key="2">
    <source>
        <dbReference type="Proteomes" id="UP001597374"/>
    </source>
</evidence>
<gene>
    <name evidence="1" type="ORF">ACFSKP_03630</name>
</gene>
<accession>A0ABW5CTT4</accession>
<evidence type="ECO:0000313" key="1">
    <source>
        <dbReference type="EMBL" id="MFD2245329.1"/>
    </source>
</evidence>
<dbReference type="Gene3D" id="3.40.50.2000">
    <property type="entry name" value="Glycogen Phosphorylase B"/>
    <property type="match status" value="1"/>
</dbReference>
<dbReference type="Proteomes" id="UP001597374">
    <property type="component" value="Unassembled WGS sequence"/>
</dbReference>
<keyword evidence="2" id="KW-1185">Reference proteome</keyword>